<feature type="transmembrane region" description="Helical" evidence="10">
    <location>
        <begin position="12"/>
        <end position="32"/>
    </location>
</feature>
<feature type="transmembrane region" description="Helical" evidence="10">
    <location>
        <begin position="407"/>
        <end position="428"/>
    </location>
</feature>
<evidence type="ECO:0000313" key="12">
    <source>
        <dbReference type="Proteomes" id="UP001314796"/>
    </source>
</evidence>
<keyword evidence="12" id="KW-1185">Reference proteome</keyword>
<keyword evidence="3" id="KW-1003">Cell membrane</keyword>
<evidence type="ECO:0000256" key="4">
    <source>
        <dbReference type="ARBA" id="ARBA00022538"/>
    </source>
</evidence>
<dbReference type="PANTHER" id="PTHR32024:SF1">
    <property type="entry name" value="KTR SYSTEM POTASSIUM UPTAKE PROTEIN B"/>
    <property type="match status" value="1"/>
</dbReference>
<evidence type="ECO:0000256" key="8">
    <source>
        <dbReference type="ARBA" id="ARBA00023065"/>
    </source>
</evidence>
<keyword evidence="4" id="KW-0633">Potassium transport</keyword>
<feature type="transmembrane region" description="Helical" evidence="10">
    <location>
        <begin position="195"/>
        <end position="216"/>
    </location>
</feature>
<sequence length="448" mass="48259">MERFEHMKLDPTQVLVMGFASVILIGAMLLNLPIASVDGRSVGFLDALFTSTSAVCVTGLVVVDTGTYWTAFGKTVILILIQIGGLGFMTMATLFAMVLGKKISLKERLIIQEALNQSTLEGLVRFTRYILLYTFLIEGIGALFLSFRFVPEYGLAKGVAYSIFHSISAFCNAGFDLIGYGRSLTPYVSDPIINIPIYLLIILGGLGFSVMVDVINQKSFRRLNLHSKMVLLLTAILIGVPFVLFLVLEWGNPGTLGDLGFGGKLLGALFQAITPRTAGFNTIDTGALTNASKLLTVVLMFIGGSPASTAGGIKTVTFGVIIFTVISMIRGREDTELYGRRISRSIVDRALTIGVVAIALAVFTTMLLAITEAGLDFMDILFEAVSALGTVGLTLGITNRLSPLGRVIIIFAMFVGRVGPLTIAFALARRQRKNKGTVRYPEDKVIVG</sequence>
<feature type="transmembrane region" description="Helical" evidence="10">
    <location>
        <begin position="75"/>
        <end position="99"/>
    </location>
</feature>
<evidence type="ECO:0000256" key="6">
    <source>
        <dbReference type="ARBA" id="ARBA00022958"/>
    </source>
</evidence>
<feature type="transmembrane region" description="Helical" evidence="10">
    <location>
        <begin position="350"/>
        <end position="370"/>
    </location>
</feature>
<evidence type="ECO:0000256" key="3">
    <source>
        <dbReference type="ARBA" id="ARBA00022475"/>
    </source>
</evidence>
<feature type="transmembrane region" description="Helical" evidence="10">
    <location>
        <begin position="309"/>
        <end position="329"/>
    </location>
</feature>
<feature type="transmembrane region" description="Helical" evidence="10">
    <location>
        <begin position="44"/>
        <end position="63"/>
    </location>
</feature>
<evidence type="ECO:0000256" key="2">
    <source>
        <dbReference type="ARBA" id="ARBA00022448"/>
    </source>
</evidence>
<dbReference type="InterPro" id="IPR004772">
    <property type="entry name" value="TrkH"/>
</dbReference>
<evidence type="ECO:0000256" key="10">
    <source>
        <dbReference type="SAM" id="Phobius"/>
    </source>
</evidence>
<evidence type="ECO:0000256" key="7">
    <source>
        <dbReference type="ARBA" id="ARBA00022989"/>
    </source>
</evidence>
<feature type="transmembrane region" description="Helical" evidence="10">
    <location>
        <begin position="130"/>
        <end position="150"/>
    </location>
</feature>
<dbReference type="EMBL" id="JAFBEE010000020">
    <property type="protein sequence ID" value="MBM7615928.1"/>
    <property type="molecule type" value="Genomic_DNA"/>
</dbReference>
<dbReference type="NCBIfam" id="TIGR00933">
    <property type="entry name" value="2a38"/>
    <property type="match status" value="1"/>
</dbReference>
<keyword evidence="8" id="KW-0406">Ion transport</keyword>
<organism evidence="11 12">
    <name type="scientific">Alkaliphilus hydrothermalis</name>
    <dbReference type="NCBI Taxonomy" id="1482730"/>
    <lineage>
        <taxon>Bacteria</taxon>
        <taxon>Bacillati</taxon>
        <taxon>Bacillota</taxon>
        <taxon>Clostridia</taxon>
        <taxon>Peptostreptococcales</taxon>
        <taxon>Natronincolaceae</taxon>
        <taxon>Alkaliphilus</taxon>
    </lineage>
</organism>
<reference evidence="11 12" key="1">
    <citation type="submission" date="2021-01" db="EMBL/GenBank/DDBJ databases">
        <title>Genomic Encyclopedia of Type Strains, Phase IV (KMG-IV): sequencing the most valuable type-strain genomes for metagenomic binning, comparative biology and taxonomic classification.</title>
        <authorList>
            <person name="Goeker M."/>
        </authorList>
    </citation>
    <scope>NUCLEOTIDE SEQUENCE [LARGE SCALE GENOMIC DNA]</scope>
    <source>
        <strain evidence="11 12">DSM 25890</strain>
    </source>
</reference>
<keyword evidence="2" id="KW-0813">Transport</keyword>
<feature type="transmembrane region" description="Helical" evidence="10">
    <location>
        <begin position="228"/>
        <end position="248"/>
    </location>
</feature>
<dbReference type="PANTHER" id="PTHR32024">
    <property type="entry name" value="TRK SYSTEM POTASSIUM UPTAKE PROTEIN TRKG-RELATED"/>
    <property type="match status" value="1"/>
</dbReference>
<dbReference type="RefSeq" id="WP_204403658.1">
    <property type="nucleotide sequence ID" value="NZ_JAFBEE010000020.1"/>
</dbReference>
<dbReference type="Proteomes" id="UP001314796">
    <property type="component" value="Unassembled WGS sequence"/>
</dbReference>
<evidence type="ECO:0000256" key="1">
    <source>
        <dbReference type="ARBA" id="ARBA00004651"/>
    </source>
</evidence>
<evidence type="ECO:0000256" key="5">
    <source>
        <dbReference type="ARBA" id="ARBA00022692"/>
    </source>
</evidence>
<keyword evidence="5 10" id="KW-0812">Transmembrane</keyword>
<keyword evidence="9 10" id="KW-0472">Membrane</keyword>
<dbReference type="InterPro" id="IPR003445">
    <property type="entry name" value="Cat_transpt"/>
</dbReference>
<evidence type="ECO:0000256" key="9">
    <source>
        <dbReference type="ARBA" id="ARBA00023136"/>
    </source>
</evidence>
<accession>A0ABS2NSK3</accession>
<name>A0ABS2NSK3_9FIRM</name>
<protein>
    <submittedName>
        <fullName evidence="11">Trk system potassium uptake protein TrkH</fullName>
    </submittedName>
</protein>
<gene>
    <name evidence="11" type="ORF">JOC73_002502</name>
</gene>
<comment type="caution">
    <text evidence="11">The sequence shown here is derived from an EMBL/GenBank/DDBJ whole genome shotgun (WGS) entry which is preliminary data.</text>
</comment>
<comment type="subcellular location">
    <subcellularLocation>
        <location evidence="1">Cell membrane</location>
        <topology evidence="1">Multi-pass membrane protein</topology>
    </subcellularLocation>
</comment>
<proteinExistence type="predicted"/>
<keyword evidence="6" id="KW-0630">Potassium</keyword>
<keyword evidence="7 10" id="KW-1133">Transmembrane helix</keyword>
<dbReference type="Pfam" id="PF02386">
    <property type="entry name" value="TrkH"/>
    <property type="match status" value="1"/>
</dbReference>
<evidence type="ECO:0000313" key="11">
    <source>
        <dbReference type="EMBL" id="MBM7615928.1"/>
    </source>
</evidence>